<comment type="caution">
    <text evidence="9">The sequence shown here is derived from an EMBL/GenBank/DDBJ whole genome shotgun (WGS) entry which is preliminary data.</text>
</comment>
<dbReference type="InterPro" id="IPR035952">
    <property type="entry name" value="Rhomboid-like_sf"/>
</dbReference>
<feature type="transmembrane region" description="Helical" evidence="7">
    <location>
        <begin position="12"/>
        <end position="35"/>
    </location>
</feature>
<dbReference type="SUPFAM" id="SSF144091">
    <property type="entry name" value="Rhomboid-like"/>
    <property type="match status" value="1"/>
</dbReference>
<feature type="transmembrane region" description="Helical" evidence="7">
    <location>
        <begin position="160"/>
        <end position="177"/>
    </location>
</feature>
<dbReference type="OrthoDB" id="9813074at2"/>
<proteinExistence type="inferred from homology"/>
<organism evidence="9 10">
    <name type="scientific">Paenibacillus solani</name>
    <dbReference type="NCBI Taxonomy" id="1705565"/>
    <lineage>
        <taxon>Bacteria</taxon>
        <taxon>Bacillati</taxon>
        <taxon>Bacillota</taxon>
        <taxon>Bacilli</taxon>
        <taxon>Bacillales</taxon>
        <taxon>Paenibacillaceae</taxon>
        <taxon>Paenibacillus</taxon>
    </lineage>
</organism>
<accession>A0A0M1P7K0</accession>
<evidence type="ECO:0000259" key="8">
    <source>
        <dbReference type="Pfam" id="PF01694"/>
    </source>
</evidence>
<dbReference type="PATRIC" id="fig|1705565.3.peg.5243"/>
<gene>
    <name evidence="9" type="ORF">AM231_15810</name>
</gene>
<dbReference type="Proteomes" id="UP000036932">
    <property type="component" value="Unassembled WGS sequence"/>
</dbReference>
<dbReference type="RefSeq" id="WP_054403379.1">
    <property type="nucleotide sequence ID" value="NZ_LIUT01000001.1"/>
</dbReference>
<dbReference type="GO" id="GO:0016020">
    <property type="term" value="C:membrane"/>
    <property type="evidence" value="ECO:0007669"/>
    <property type="project" value="UniProtKB-SubCell"/>
</dbReference>
<evidence type="ECO:0000256" key="6">
    <source>
        <dbReference type="ARBA" id="ARBA00023136"/>
    </source>
</evidence>
<protein>
    <submittedName>
        <fullName evidence="9">Rhomboid family protein</fullName>
    </submittedName>
</protein>
<dbReference type="EMBL" id="LIUT01000001">
    <property type="protein sequence ID" value="KOR90446.1"/>
    <property type="molecule type" value="Genomic_DNA"/>
</dbReference>
<dbReference type="InterPro" id="IPR050925">
    <property type="entry name" value="Rhomboid_protease_S54"/>
</dbReference>
<keyword evidence="3 7" id="KW-0812">Transmembrane</keyword>
<evidence type="ECO:0000256" key="1">
    <source>
        <dbReference type="ARBA" id="ARBA00004141"/>
    </source>
</evidence>
<evidence type="ECO:0000256" key="5">
    <source>
        <dbReference type="ARBA" id="ARBA00022989"/>
    </source>
</evidence>
<feature type="transmembrane region" description="Helical" evidence="7">
    <location>
        <begin position="64"/>
        <end position="88"/>
    </location>
</feature>
<keyword evidence="10" id="KW-1185">Reference proteome</keyword>
<evidence type="ECO:0000256" key="3">
    <source>
        <dbReference type="ARBA" id="ARBA00022692"/>
    </source>
</evidence>
<dbReference type="Pfam" id="PF01694">
    <property type="entry name" value="Rhomboid"/>
    <property type="match status" value="1"/>
</dbReference>
<keyword evidence="4" id="KW-0378">Hydrolase</keyword>
<evidence type="ECO:0000256" key="7">
    <source>
        <dbReference type="SAM" id="Phobius"/>
    </source>
</evidence>
<dbReference type="AlphaFoldDB" id="A0A0M1P7K0"/>
<evidence type="ECO:0000256" key="4">
    <source>
        <dbReference type="ARBA" id="ARBA00022801"/>
    </source>
</evidence>
<dbReference type="InterPro" id="IPR022764">
    <property type="entry name" value="Peptidase_S54_rhomboid_dom"/>
</dbReference>
<keyword evidence="5 7" id="KW-1133">Transmembrane helix</keyword>
<evidence type="ECO:0000313" key="9">
    <source>
        <dbReference type="EMBL" id="KOR90446.1"/>
    </source>
</evidence>
<evidence type="ECO:0000256" key="2">
    <source>
        <dbReference type="ARBA" id="ARBA00009045"/>
    </source>
</evidence>
<dbReference type="PANTHER" id="PTHR43731:SF14">
    <property type="entry name" value="PRESENILIN-ASSOCIATED RHOMBOID-LIKE PROTEIN, MITOCHONDRIAL"/>
    <property type="match status" value="1"/>
</dbReference>
<sequence>MIFVRYENWRKYLRYYPVTSLLIVINLVMFVLTSIDGGSRNPLTLMKYGALSDLPQFVDEAWRYFTAMFLHNGFDHLLFNSFALLVFVPPLERIMGSWKFAILYLLSGLLGNIIGLAYYERLEGYHFLVGASGAIYGAYGAYLYIALFQQQVIDESSRKTLFTLLILGILFSFTPGVSLVAHLGGLVGGFFLYGLMIRLFKHRT</sequence>
<comment type="subcellular location">
    <subcellularLocation>
        <location evidence="1">Membrane</location>
        <topology evidence="1">Multi-pass membrane protein</topology>
    </subcellularLocation>
</comment>
<dbReference type="GO" id="GO:0004252">
    <property type="term" value="F:serine-type endopeptidase activity"/>
    <property type="evidence" value="ECO:0007669"/>
    <property type="project" value="InterPro"/>
</dbReference>
<keyword evidence="6 7" id="KW-0472">Membrane</keyword>
<feature type="transmembrane region" description="Helical" evidence="7">
    <location>
        <begin position="100"/>
        <end position="119"/>
    </location>
</feature>
<evidence type="ECO:0000313" key="10">
    <source>
        <dbReference type="Proteomes" id="UP000036932"/>
    </source>
</evidence>
<feature type="transmembrane region" description="Helical" evidence="7">
    <location>
        <begin position="125"/>
        <end position="148"/>
    </location>
</feature>
<reference evidence="10" key="1">
    <citation type="submission" date="2015-08" db="EMBL/GenBank/DDBJ databases">
        <title>Genome sequencing project for genomic taxonomy and phylogenomics of Bacillus-like bacteria.</title>
        <authorList>
            <person name="Liu B."/>
            <person name="Wang J."/>
            <person name="Zhu Y."/>
            <person name="Liu G."/>
            <person name="Chen Q."/>
            <person name="Chen Z."/>
            <person name="Lan J."/>
            <person name="Che J."/>
            <person name="Ge C."/>
            <person name="Shi H."/>
            <person name="Pan Z."/>
            <person name="Liu X."/>
        </authorList>
    </citation>
    <scope>NUCLEOTIDE SEQUENCE [LARGE SCALE GENOMIC DNA]</scope>
    <source>
        <strain evidence="10">FJAT-22460</strain>
    </source>
</reference>
<name>A0A0M1P7K0_9BACL</name>
<feature type="domain" description="Peptidase S54 rhomboid" evidence="8">
    <location>
        <begin position="60"/>
        <end position="196"/>
    </location>
</feature>
<dbReference type="PANTHER" id="PTHR43731">
    <property type="entry name" value="RHOMBOID PROTEASE"/>
    <property type="match status" value="1"/>
</dbReference>
<comment type="similarity">
    <text evidence="2">Belongs to the peptidase S54 family.</text>
</comment>
<dbReference type="Gene3D" id="1.20.1540.10">
    <property type="entry name" value="Rhomboid-like"/>
    <property type="match status" value="1"/>
</dbReference>